<dbReference type="PANTHER" id="PTHR43840:SF13">
    <property type="entry name" value="CATION EFFLUX PROTEIN CYTOPLASMIC DOMAIN-CONTAINING PROTEIN"/>
    <property type="match status" value="1"/>
</dbReference>
<keyword evidence="9" id="KW-1185">Reference proteome</keyword>
<accession>A0A1X6PHX6</accession>
<dbReference type="Gene3D" id="1.20.1510.10">
    <property type="entry name" value="Cation efflux protein transmembrane domain"/>
    <property type="match status" value="1"/>
</dbReference>
<dbReference type="InterPro" id="IPR050291">
    <property type="entry name" value="CDF_Transporter"/>
</dbReference>
<evidence type="ECO:0000256" key="3">
    <source>
        <dbReference type="ARBA" id="ARBA00022692"/>
    </source>
</evidence>
<dbReference type="NCBIfam" id="TIGR01297">
    <property type="entry name" value="CDF"/>
    <property type="match status" value="1"/>
</dbReference>
<gene>
    <name evidence="8" type="ORF">BU14_0056s0045</name>
</gene>
<dbReference type="InterPro" id="IPR027470">
    <property type="entry name" value="Cation_efflux_CTD"/>
</dbReference>
<keyword evidence="3" id="KW-0812">Transmembrane</keyword>
<evidence type="ECO:0000313" key="8">
    <source>
        <dbReference type="EMBL" id="OSX80263.1"/>
    </source>
</evidence>
<comment type="subcellular location">
    <subcellularLocation>
        <location evidence="1">Membrane</location>
        <topology evidence="1">Multi-pass membrane protein</topology>
    </subcellularLocation>
</comment>
<dbReference type="FunFam" id="1.20.1510.10:FF:000005">
    <property type="entry name" value="Putative Cation diffusion facilitator 1"/>
    <property type="match status" value="1"/>
</dbReference>
<dbReference type="Gene3D" id="3.30.70.1350">
    <property type="entry name" value="Cation efflux protein, cytoplasmic domain"/>
    <property type="match status" value="1"/>
</dbReference>
<dbReference type="Pfam" id="PF01545">
    <property type="entry name" value="Cation_efflux"/>
    <property type="match status" value="1"/>
</dbReference>
<evidence type="ECO:0000259" key="7">
    <source>
        <dbReference type="Pfam" id="PF16916"/>
    </source>
</evidence>
<feature type="domain" description="Cation efflux protein cytoplasmic" evidence="7">
    <location>
        <begin position="314"/>
        <end position="378"/>
    </location>
</feature>
<feature type="domain" description="Cation efflux protein transmembrane" evidence="6">
    <location>
        <begin position="105"/>
        <end position="297"/>
    </location>
</feature>
<dbReference type="AlphaFoldDB" id="A0A1X6PHX6"/>
<dbReference type="GO" id="GO:0008324">
    <property type="term" value="F:monoatomic cation transmembrane transporter activity"/>
    <property type="evidence" value="ECO:0007669"/>
    <property type="project" value="InterPro"/>
</dbReference>
<dbReference type="InterPro" id="IPR002524">
    <property type="entry name" value="Cation_efflux"/>
</dbReference>
<keyword evidence="5" id="KW-0472">Membrane</keyword>
<name>A0A1X6PHX6_PORUM</name>
<protein>
    <submittedName>
        <fullName evidence="8">Uncharacterized protein</fullName>
    </submittedName>
</protein>
<keyword evidence="4" id="KW-1133">Transmembrane helix</keyword>
<dbReference type="EMBL" id="KV918778">
    <property type="protein sequence ID" value="OSX80263.1"/>
    <property type="molecule type" value="Genomic_DNA"/>
</dbReference>
<reference evidence="8 9" key="1">
    <citation type="submission" date="2017-03" db="EMBL/GenBank/DDBJ databases">
        <title>WGS assembly of Porphyra umbilicalis.</title>
        <authorList>
            <person name="Brawley S.H."/>
            <person name="Blouin N.A."/>
            <person name="Ficko-Blean E."/>
            <person name="Wheeler G.L."/>
            <person name="Lohr M."/>
            <person name="Goodson H.V."/>
            <person name="Jenkins J.W."/>
            <person name="Blaby-Haas C.E."/>
            <person name="Helliwell K.E."/>
            <person name="Chan C."/>
            <person name="Marriage T."/>
            <person name="Bhattacharya D."/>
            <person name="Klein A.S."/>
            <person name="Badis Y."/>
            <person name="Brodie J."/>
            <person name="Cao Y."/>
            <person name="Collen J."/>
            <person name="Dittami S.M."/>
            <person name="Gachon C.M."/>
            <person name="Green B.R."/>
            <person name="Karpowicz S."/>
            <person name="Kim J.W."/>
            <person name="Kudahl U."/>
            <person name="Lin S."/>
            <person name="Michel G."/>
            <person name="Mittag M."/>
            <person name="Olson B.J."/>
            <person name="Pangilinan J."/>
            <person name="Peng Y."/>
            <person name="Qiu H."/>
            <person name="Shu S."/>
            <person name="Singer J.T."/>
            <person name="Smith A.G."/>
            <person name="Sprecher B.N."/>
            <person name="Wagner V."/>
            <person name="Wang W."/>
            <person name="Wang Z.-Y."/>
            <person name="Yan J."/>
            <person name="Yarish C."/>
            <person name="Zoeuner-Riek S."/>
            <person name="Zhuang Y."/>
            <person name="Zou Y."/>
            <person name="Lindquist E.A."/>
            <person name="Grimwood J."/>
            <person name="Barry K."/>
            <person name="Rokhsar D.S."/>
            <person name="Schmutz J."/>
            <person name="Stiller J.W."/>
            <person name="Grossman A.R."/>
            <person name="Prochnik S.E."/>
        </authorList>
    </citation>
    <scope>NUCLEOTIDE SEQUENCE [LARGE SCALE GENOMIC DNA]</scope>
    <source>
        <strain evidence="8">4086291</strain>
    </source>
</reference>
<evidence type="ECO:0000256" key="2">
    <source>
        <dbReference type="ARBA" id="ARBA00022448"/>
    </source>
</evidence>
<dbReference type="OrthoDB" id="78296at2759"/>
<organism evidence="8 9">
    <name type="scientific">Porphyra umbilicalis</name>
    <name type="common">Purple laver</name>
    <name type="synonym">Red alga</name>
    <dbReference type="NCBI Taxonomy" id="2786"/>
    <lineage>
        <taxon>Eukaryota</taxon>
        <taxon>Rhodophyta</taxon>
        <taxon>Bangiophyceae</taxon>
        <taxon>Bangiales</taxon>
        <taxon>Bangiaceae</taxon>
        <taxon>Porphyra</taxon>
    </lineage>
</organism>
<dbReference type="SUPFAM" id="SSF161111">
    <property type="entry name" value="Cation efflux protein transmembrane domain-like"/>
    <property type="match status" value="1"/>
</dbReference>
<evidence type="ECO:0000256" key="5">
    <source>
        <dbReference type="ARBA" id="ARBA00023136"/>
    </source>
</evidence>
<dbReference type="Pfam" id="PF16916">
    <property type="entry name" value="ZT_dimer"/>
    <property type="match status" value="1"/>
</dbReference>
<dbReference type="GO" id="GO:0016020">
    <property type="term" value="C:membrane"/>
    <property type="evidence" value="ECO:0007669"/>
    <property type="project" value="UniProtKB-SubCell"/>
</dbReference>
<evidence type="ECO:0000313" key="9">
    <source>
        <dbReference type="Proteomes" id="UP000218209"/>
    </source>
</evidence>
<proteinExistence type="predicted"/>
<evidence type="ECO:0000259" key="6">
    <source>
        <dbReference type="Pfam" id="PF01545"/>
    </source>
</evidence>
<dbReference type="InterPro" id="IPR058533">
    <property type="entry name" value="Cation_efflux_TM"/>
</dbReference>
<dbReference type="SUPFAM" id="SSF160240">
    <property type="entry name" value="Cation efflux protein cytoplasmic domain-like"/>
    <property type="match status" value="1"/>
</dbReference>
<sequence length="392" mass="41689">MPPARLAELEDRPGLHAYYATQNELLGAFREAASKSRAALPPADVVFLAQLDAADRAAADGEEGGGSVDGGGLVLEDSDVEAGRASLAAKAAEADEATRVQRAVYASNAANVFLLAAQVYAFLRSGSLSLMASTTDAALDFVSGLVVLYTWRLRSVRNKYSYPVGRARMEPLGVVLMACLMTAATLLVLEESIAALAHGSSETPLAGLTPVTAAVLLSALGVKGALYSVCSGIDDVAVSALATDHWNDVIANSMSLLTVFAAQAWVWWFDPLGGIAISALIIRNWVCATVEHVDQLLGRTADSRMCSLVTFLCLKHHPWVLKVDTVRAYHVGAGVFVECDIVLPGDMPLRIAHDIAESLQVAIEAHVDQVERAFVHADFDTDHSPELEHKTV</sequence>
<evidence type="ECO:0000256" key="4">
    <source>
        <dbReference type="ARBA" id="ARBA00022989"/>
    </source>
</evidence>
<dbReference type="PANTHER" id="PTHR43840">
    <property type="entry name" value="MITOCHONDRIAL METAL TRANSPORTER 1-RELATED"/>
    <property type="match status" value="1"/>
</dbReference>
<evidence type="ECO:0000256" key="1">
    <source>
        <dbReference type="ARBA" id="ARBA00004141"/>
    </source>
</evidence>
<keyword evidence="2" id="KW-0813">Transport</keyword>
<dbReference type="InterPro" id="IPR036837">
    <property type="entry name" value="Cation_efflux_CTD_sf"/>
</dbReference>
<dbReference type="Proteomes" id="UP000218209">
    <property type="component" value="Unassembled WGS sequence"/>
</dbReference>
<dbReference type="InterPro" id="IPR027469">
    <property type="entry name" value="Cation_efflux_TMD_sf"/>
</dbReference>